<dbReference type="EMBL" id="WTVM01000036">
    <property type="protein sequence ID" value="NMG02884.1"/>
    <property type="molecule type" value="Genomic_DNA"/>
</dbReference>
<feature type="compositionally biased region" description="Basic and acidic residues" evidence="1">
    <location>
        <begin position="1"/>
        <end position="16"/>
    </location>
</feature>
<feature type="region of interest" description="Disordered" evidence="1">
    <location>
        <begin position="1"/>
        <end position="20"/>
    </location>
</feature>
<keyword evidence="2" id="KW-1133">Transmembrane helix</keyword>
<evidence type="ECO:0000256" key="2">
    <source>
        <dbReference type="SAM" id="Phobius"/>
    </source>
</evidence>
<dbReference type="AlphaFoldDB" id="A0A972F757"/>
<keyword evidence="2" id="KW-0472">Membrane</keyword>
<protein>
    <submittedName>
        <fullName evidence="3">Uncharacterized protein</fullName>
    </submittedName>
</protein>
<gene>
    <name evidence="3" type="ORF">GPA21_07850</name>
</gene>
<evidence type="ECO:0000313" key="4">
    <source>
        <dbReference type="Proteomes" id="UP000599523"/>
    </source>
</evidence>
<name>A0A972F757_9RHOO</name>
<organism evidence="3 4">
    <name type="scientific">Azoarcus taiwanensis</name>
    <dbReference type="NCBI Taxonomy" id="666964"/>
    <lineage>
        <taxon>Bacteria</taxon>
        <taxon>Pseudomonadati</taxon>
        <taxon>Pseudomonadota</taxon>
        <taxon>Betaproteobacteria</taxon>
        <taxon>Rhodocyclales</taxon>
        <taxon>Zoogloeaceae</taxon>
        <taxon>Azoarcus</taxon>
    </lineage>
</organism>
<keyword evidence="2" id="KW-0812">Transmembrane</keyword>
<feature type="transmembrane region" description="Helical" evidence="2">
    <location>
        <begin position="32"/>
        <end position="61"/>
    </location>
</feature>
<accession>A0A972F757</accession>
<keyword evidence="4" id="KW-1185">Reference proteome</keyword>
<comment type="caution">
    <text evidence="3">The sequence shown here is derived from an EMBL/GenBank/DDBJ whole genome shotgun (WGS) entry which is preliminary data.</text>
</comment>
<evidence type="ECO:0000256" key="1">
    <source>
        <dbReference type="SAM" id="MobiDB-lite"/>
    </source>
</evidence>
<evidence type="ECO:0000313" key="3">
    <source>
        <dbReference type="EMBL" id="NMG02884.1"/>
    </source>
</evidence>
<reference evidence="3" key="1">
    <citation type="submission" date="2019-12" db="EMBL/GenBank/DDBJ databases">
        <title>Comparative genomics gives insights into the taxonomy of the Azoarcus-Aromatoleum group and reveals separate origins of nif in the plant-associated Azoarcus and non-plant-associated Aromatoleum sub-groups.</title>
        <authorList>
            <person name="Lafos M."/>
            <person name="Maluk M."/>
            <person name="Batista M."/>
            <person name="Junghare M."/>
            <person name="Carmona M."/>
            <person name="Faoro H."/>
            <person name="Cruz L.M."/>
            <person name="Battistoni F."/>
            <person name="De Souza E."/>
            <person name="Pedrosa F."/>
            <person name="Chen W.-M."/>
            <person name="Poole P.S."/>
            <person name="Dixon R.A."/>
            <person name="James E.K."/>
        </authorList>
    </citation>
    <scope>NUCLEOTIDE SEQUENCE</scope>
    <source>
        <strain evidence="3">NSC3</strain>
    </source>
</reference>
<sequence length="66" mass="7253">MDRTQTLDHQSGDARETLPMPHGMVPSKWKTYFARALTILAGALVVVFFVALTLVLLLLAITELIG</sequence>
<dbReference type="RefSeq" id="WP_168987653.1">
    <property type="nucleotide sequence ID" value="NZ_CAWPHM010000260.1"/>
</dbReference>
<proteinExistence type="predicted"/>
<dbReference type="Proteomes" id="UP000599523">
    <property type="component" value="Unassembled WGS sequence"/>
</dbReference>